<dbReference type="CDD" id="cd09097">
    <property type="entry name" value="Deadenylase_CCR4"/>
    <property type="match status" value="1"/>
</dbReference>
<evidence type="ECO:0000256" key="19">
    <source>
        <dbReference type="ARBA" id="ARBA00023475"/>
    </source>
</evidence>
<evidence type="ECO:0000256" key="12">
    <source>
        <dbReference type="ARBA" id="ARBA00022801"/>
    </source>
</evidence>
<dbReference type="EMBL" id="ML178818">
    <property type="protein sequence ID" value="TFL04580.1"/>
    <property type="molecule type" value="Genomic_DNA"/>
</dbReference>
<evidence type="ECO:0000256" key="1">
    <source>
        <dbReference type="ARBA" id="ARBA00001663"/>
    </source>
</evidence>
<evidence type="ECO:0000313" key="25">
    <source>
        <dbReference type="EMBL" id="TFL04580.1"/>
    </source>
</evidence>
<evidence type="ECO:0000256" key="21">
    <source>
        <dbReference type="ARBA" id="ARBA00031469"/>
    </source>
</evidence>
<keyword evidence="12" id="KW-0378">Hydrolase</keyword>
<evidence type="ECO:0000256" key="13">
    <source>
        <dbReference type="ARBA" id="ARBA00022839"/>
    </source>
</evidence>
<evidence type="ECO:0000256" key="14">
    <source>
        <dbReference type="ARBA" id="ARBA00022842"/>
    </source>
</evidence>
<keyword evidence="14" id="KW-0460">Magnesium</keyword>
<evidence type="ECO:0000256" key="7">
    <source>
        <dbReference type="ARBA" id="ARBA00022490"/>
    </source>
</evidence>
<keyword evidence="9" id="KW-0540">Nuclease</keyword>
<comment type="similarity">
    <text evidence="5">Belongs to the CCR4/nocturin family.</text>
</comment>
<dbReference type="InterPro" id="IPR005135">
    <property type="entry name" value="Endo/exonuclease/phosphatase"/>
</dbReference>
<dbReference type="STRING" id="1884261.A0A5C3QUR9"/>
<evidence type="ECO:0000256" key="15">
    <source>
        <dbReference type="ARBA" id="ARBA00022884"/>
    </source>
</evidence>
<evidence type="ECO:0000259" key="24">
    <source>
        <dbReference type="Pfam" id="PF03372"/>
    </source>
</evidence>
<gene>
    <name evidence="25" type="ORF">BDV98DRAFT_648482</name>
</gene>
<evidence type="ECO:0000256" key="10">
    <source>
        <dbReference type="ARBA" id="ARBA00022723"/>
    </source>
</evidence>
<keyword evidence="15" id="KW-0694">RNA-binding</keyword>
<evidence type="ECO:0000256" key="17">
    <source>
        <dbReference type="ARBA" id="ARBA00023163"/>
    </source>
</evidence>
<organism evidence="25 26">
    <name type="scientific">Pterulicium gracile</name>
    <dbReference type="NCBI Taxonomy" id="1884261"/>
    <lineage>
        <taxon>Eukaryota</taxon>
        <taxon>Fungi</taxon>
        <taxon>Dikarya</taxon>
        <taxon>Basidiomycota</taxon>
        <taxon>Agaricomycotina</taxon>
        <taxon>Agaricomycetes</taxon>
        <taxon>Agaricomycetidae</taxon>
        <taxon>Agaricales</taxon>
        <taxon>Pleurotineae</taxon>
        <taxon>Pterulaceae</taxon>
        <taxon>Pterulicium</taxon>
    </lineage>
</organism>
<evidence type="ECO:0000256" key="5">
    <source>
        <dbReference type="ARBA" id="ARBA00010774"/>
    </source>
</evidence>
<keyword evidence="18" id="KW-0539">Nucleus</keyword>
<dbReference type="GO" id="GO:0005737">
    <property type="term" value="C:cytoplasm"/>
    <property type="evidence" value="ECO:0007669"/>
    <property type="project" value="UniProtKB-SubCell"/>
</dbReference>
<dbReference type="SUPFAM" id="SSF56219">
    <property type="entry name" value="DNase I-like"/>
    <property type="match status" value="1"/>
</dbReference>
<keyword evidence="26" id="KW-1185">Reference proteome</keyword>
<dbReference type="Proteomes" id="UP000305067">
    <property type="component" value="Unassembled WGS sequence"/>
</dbReference>
<keyword evidence="17" id="KW-0804">Transcription</keyword>
<dbReference type="SUPFAM" id="SSF52058">
    <property type="entry name" value="L domain-like"/>
    <property type="match status" value="1"/>
</dbReference>
<keyword evidence="25" id="KW-0255">Endonuclease</keyword>
<dbReference type="Pfam" id="PF13855">
    <property type="entry name" value="LRR_8"/>
    <property type="match status" value="1"/>
</dbReference>
<evidence type="ECO:0000256" key="20">
    <source>
        <dbReference type="ARBA" id="ARBA00030493"/>
    </source>
</evidence>
<evidence type="ECO:0000313" key="26">
    <source>
        <dbReference type="Proteomes" id="UP000305067"/>
    </source>
</evidence>
<evidence type="ECO:0000256" key="23">
    <source>
        <dbReference type="SAM" id="MobiDB-lite"/>
    </source>
</evidence>
<dbReference type="GO" id="GO:0004535">
    <property type="term" value="F:poly(A)-specific ribonuclease activity"/>
    <property type="evidence" value="ECO:0007669"/>
    <property type="project" value="UniProtKB-EC"/>
</dbReference>
<keyword evidence="8" id="KW-0433">Leucine-rich repeat</keyword>
<dbReference type="GO" id="GO:0005634">
    <property type="term" value="C:nucleus"/>
    <property type="evidence" value="ECO:0007669"/>
    <property type="project" value="UniProtKB-SubCell"/>
</dbReference>
<dbReference type="InterPro" id="IPR036691">
    <property type="entry name" value="Endo/exonu/phosph_ase_sf"/>
</dbReference>
<dbReference type="InterPro" id="IPR032675">
    <property type="entry name" value="LRR_dom_sf"/>
</dbReference>
<evidence type="ECO:0000256" key="6">
    <source>
        <dbReference type="ARBA" id="ARBA00012161"/>
    </source>
</evidence>
<dbReference type="InterPro" id="IPR003591">
    <property type="entry name" value="Leu-rich_rpt_typical-subtyp"/>
</dbReference>
<evidence type="ECO:0000256" key="22">
    <source>
        <dbReference type="ARBA" id="ARBA00033317"/>
    </source>
</evidence>
<keyword evidence="13 25" id="KW-0269">Exonuclease</keyword>
<feature type="domain" description="Endonuclease/exonuclease/phosphatase" evidence="24">
    <location>
        <begin position="280"/>
        <end position="615"/>
    </location>
</feature>
<keyword evidence="11" id="KW-0677">Repeat</keyword>
<proteinExistence type="inferred from homology"/>
<feature type="region of interest" description="Disordered" evidence="23">
    <location>
        <begin position="68"/>
        <end position="93"/>
    </location>
</feature>
<dbReference type="PANTHER" id="PTHR12121">
    <property type="entry name" value="CARBON CATABOLITE REPRESSOR PROTEIN 4"/>
    <property type="match status" value="1"/>
</dbReference>
<dbReference type="GO" id="GO:0003723">
    <property type="term" value="F:RNA binding"/>
    <property type="evidence" value="ECO:0007669"/>
    <property type="project" value="UniProtKB-KW"/>
</dbReference>
<comment type="subcellular location">
    <subcellularLocation>
        <location evidence="4">Cytoplasm</location>
    </subcellularLocation>
    <subcellularLocation>
        <location evidence="3">Nucleus</location>
    </subcellularLocation>
</comment>
<sequence length="639" mass="70912">MVTATSSAVSNQAISNHWSNQIIKCEHIRNSSSMFFRARQSQIAARHTIKSAIPITNPNAVKIAAELNGDVPSAPPTPGNADTSPKAAVAADHPSSTVAPIADTLRITSARPPENTWNSLDMGGVGLQNVPLKSSLFSYNFLTNLYLNHNSLSSLPGEITQLRHLEVLDLSCNKFASIPPELGMLTRLKELMLFDNQLTTIPPELGTLHQLSTLGVEGNPLDHQLAAIIQKEGTPYFIAYLRDSCPVPTPPPERSWIHLASAQERDLINNDPSTEVFAVLSYNILCARAATEKMYGYTPSWALSWEYRKELILTEIVNYDAEIVCLQEVDNGQYEDYFMKLLEPHGYDSFFHSKQRHQHRSDEARRNVDGCAVFYKKAKYTLVEGHTMEFAQLAMQRVDFKRSDDVFNRVCVKDHVAVALMLENKVTSTRLVVANAHLSWDPAFRDVKLVQTALLVEQVEKFANLFARYPPKPPGPGEPAPPTYTDGTQIPTIICGDFNSVPTSGVYEYLSTGSVAPNHEDWMSYRYGDYTKVSAGPKHRFSLKSAYADSEGSASAGQPLELVPMTNYVPSFKGVLSYLWYSTASLSVNAVLGEVDKAYLEKVVGFPNAHFPSDHICIISEFRVKPPRDSTPRQPPVFS</sequence>
<dbReference type="PROSITE" id="PS51450">
    <property type="entry name" value="LRR"/>
    <property type="match status" value="2"/>
</dbReference>
<dbReference type="Gene3D" id="3.80.10.10">
    <property type="entry name" value="Ribonuclease Inhibitor"/>
    <property type="match status" value="1"/>
</dbReference>
<evidence type="ECO:0000256" key="16">
    <source>
        <dbReference type="ARBA" id="ARBA00023015"/>
    </source>
</evidence>
<dbReference type="Pfam" id="PF03372">
    <property type="entry name" value="Exo_endo_phos"/>
    <property type="match status" value="1"/>
</dbReference>
<evidence type="ECO:0000256" key="18">
    <source>
        <dbReference type="ARBA" id="ARBA00023242"/>
    </source>
</evidence>
<keyword evidence="16" id="KW-0805">Transcription regulation</keyword>
<name>A0A5C3QUR9_9AGAR</name>
<dbReference type="GO" id="GO:0046872">
    <property type="term" value="F:metal ion binding"/>
    <property type="evidence" value="ECO:0007669"/>
    <property type="project" value="UniProtKB-KW"/>
</dbReference>
<dbReference type="PANTHER" id="PTHR12121:SF100">
    <property type="entry name" value="POLY(A)-SPECIFIC RIBONUCLEASE"/>
    <property type="match status" value="1"/>
</dbReference>
<evidence type="ECO:0000256" key="8">
    <source>
        <dbReference type="ARBA" id="ARBA00022614"/>
    </source>
</evidence>
<dbReference type="EC" id="3.1.13.4" evidence="6"/>
<reference evidence="25 26" key="1">
    <citation type="journal article" date="2019" name="Nat. Ecol. Evol.">
        <title>Megaphylogeny resolves global patterns of mushroom evolution.</title>
        <authorList>
            <person name="Varga T."/>
            <person name="Krizsan K."/>
            <person name="Foldi C."/>
            <person name="Dima B."/>
            <person name="Sanchez-Garcia M."/>
            <person name="Sanchez-Ramirez S."/>
            <person name="Szollosi G.J."/>
            <person name="Szarkandi J.G."/>
            <person name="Papp V."/>
            <person name="Albert L."/>
            <person name="Andreopoulos W."/>
            <person name="Angelini C."/>
            <person name="Antonin V."/>
            <person name="Barry K.W."/>
            <person name="Bougher N.L."/>
            <person name="Buchanan P."/>
            <person name="Buyck B."/>
            <person name="Bense V."/>
            <person name="Catcheside P."/>
            <person name="Chovatia M."/>
            <person name="Cooper J."/>
            <person name="Damon W."/>
            <person name="Desjardin D."/>
            <person name="Finy P."/>
            <person name="Geml J."/>
            <person name="Haridas S."/>
            <person name="Hughes K."/>
            <person name="Justo A."/>
            <person name="Karasinski D."/>
            <person name="Kautmanova I."/>
            <person name="Kiss B."/>
            <person name="Kocsube S."/>
            <person name="Kotiranta H."/>
            <person name="LaButti K.M."/>
            <person name="Lechner B.E."/>
            <person name="Liimatainen K."/>
            <person name="Lipzen A."/>
            <person name="Lukacs Z."/>
            <person name="Mihaltcheva S."/>
            <person name="Morgado L.N."/>
            <person name="Niskanen T."/>
            <person name="Noordeloos M.E."/>
            <person name="Ohm R.A."/>
            <person name="Ortiz-Santana B."/>
            <person name="Ovrebo C."/>
            <person name="Racz N."/>
            <person name="Riley R."/>
            <person name="Savchenko A."/>
            <person name="Shiryaev A."/>
            <person name="Soop K."/>
            <person name="Spirin V."/>
            <person name="Szebenyi C."/>
            <person name="Tomsovsky M."/>
            <person name="Tulloss R.E."/>
            <person name="Uehling J."/>
            <person name="Grigoriev I.V."/>
            <person name="Vagvolgyi C."/>
            <person name="Papp T."/>
            <person name="Martin F.M."/>
            <person name="Miettinen O."/>
            <person name="Hibbett D.S."/>
            <person name="Nagy L.G."/>
        </authorList>
    </citation>
    <scope>NUCLEOTIDE SEQUENCE [LARGE SCALE GENOMIC DNA]</scope>
    <source>
        <strain evidence="25 26">CBS 309.79</strain>
    </source>
</reference>
<protein>
    <recommendedName>
        <fullName evidence="19">CCR4-Not complex 3'-5'-exoribonuclease subunit Ccr4</fullName>
        <ecNumber evidence="6">3.1.13.4</ecNumber>
    </recommendedName>
    <alternativeName>
        <fullName evidence="20">Carbon catabolite repressor protein 4</fullName>
    </alternativeName>
    <alternativeName>
        <fullName evidence="21">Cytoplasmic deadenylase</fullName>
    </alternativeName>
    <alternativeName>
        <fullName evidence="22">Glucose-repressible alcohol dehydrogenase transcriptional effector</fullName>
    </alternativeName>
</protein>
<evidence type="ECO:0000256" key="11">
    <source>
        <dbReference type="ARBA" id="ARBA00022737"/>
    </source>
</evidence>
<comment type="cofactor">
    <cofactor evidence="2">
        <name>Mg(2+)</name>
        <dbReference type="ChEBI" id="CHEBI:18420"/>
    </cofactor>
</comment>
<keyword evidence="10" id="KW-0479">Metal-binding</keyword>
<dbReference type="SMART" id="SM00369">
    <property type="entry name" value="LRR_TYP"/>
    <property type="match status" value="3"/>
</dbReference>
<dbReference type="InterPro" id="IPR050410">
    <property type="entry name" value="CCR4/nocturin_mRNA_transcr"/>
</dbReference>
<evidence type="ECO:0000256" key="9">
    <source>
        <dbReference type="ARBA" id="ARBA00022722"/>
    </source>
</evidence>
<dbReference type="GO" id="GO:0004519">
    <property type="term" value="F:endonuclease activity"/>
    <property type="evidence" value="ECO:0007669"/>
    <property type="project" value="UniProtKB-KW"/>
</dbReference>
<dbReference type="AlphaFoldDB" id="A0A5C3QUR9"/>
<evidence type="ECO:0000256" key="2">
    <source>
        <dbReference type="ARBA" id="ARBA00001946"/>
    </source>
</evidence>
<comment type="catalytic activity">
    <reaction evidence="1">
        <text>Exonucleolytic cleavage of poly(A) to 5'-AMP.</text>
        <dbReference type="EC" id="3.1.13.4"/>
    </reaction>
</comment>
<dbReference type="InterPro" id="IPR001611">
    <property type="entry name" value="Leu-rich_rpt"/>
</dbReference>
<keyword evidence="7" id="KW-0963">Cytoplasm</keyword>
<dbReference type="OrthoDB" id="428734at2759"/>
<dbReference type="Gene3D" id="3.60.10.10">
    <property type="entry name" value="Endonuclease/exonuclease/phosphatase"/>
    <property type="match status" value="1"/>
</dbReference>
<accession>A0A5C3QUR9</accession>
<evidence type="ECO:0000256" key="3">
    <source>
        <dbReference type="ARBA" id="ARBA00004123"/>
    </source>
</evidence>
<evidence type="ECO:0000256" key="4">
    <source>
        <dbReference type="ARBA" id="ARBA00004496"/>
    </source>
</evidence>